<dbReference type="Proteomes" id="UP000593571">
    <property type="component" value="Unassembled WGS sequence"/>
</dbReference>
<reference evidence="2 3" key="1">
    <citation type="journal article" date="2020" name="Nature">
        <title>Six reference-quality genomes reveal evolution of bat adaptations.</title>
        <authorList>
            <person name="Jebb D."/>
            <person name="Huang Z."/>
            <person name="Pippel M."/>
            <person name="Hughes G.M."/>
            <person name="Lavrichenko K."/>
            <person name="Devanna P."/>
            <person name="Winkler S."/>
            <person name="Jermiin L.S."/>
            <person name="Skirmuntt E.C."/>
            <person name="Katzourakis A."/>
            <person name="Burkitt-Gray L."/>
            <person name="Ray D.A."/>
            <person name="Sullivan K.A.M."/>
            <person name="Roscito J.G."/>
            <person name="Kirilenko B.M."/>
            <person name="Davalos L.M."/>
            <person name="Corthals A.P."/>
            <person name="Power M.L."/>
            <person name="Jones G."/>
            <person name="Ransome R.D."/>
            <person name="Dechmann D.K.N."/>
            <person name="Locatelli A.G."/>
            <person name="Puechmaille S.J."/>
            <person name="Fedrigo O."/>
            <person name="Jarvis E.D."/>
            <person name="Hiller M."/>
            <person name="Vernes S.C."/>
            <person name="Myers E.W."/>
            <person name="Teeling E.C."/>
        </authorList>
    </citation>
    <scope>NUCLEOTIDE SEQUENCE [LARGE SCALE GENOMIC DNA]</scope>
    <source>
        <strain evidence="2">MRouAeg1</strain>
        <tissue evidence="2">Muscle</tissue>
    </source>
</reference>
<evidence type="ECO:0000313" key="3">
    <source>
        <dbReference type="Proteomes" id="UP000593571"/>
    </source>
</evidence>
<keyword evidence="3" id="KW-1185">Reference proteome</keyword>
<feature type="region of interest" description="Disordered" evidence="1">
    <location>
        <begin position="100"/>
        <end position="154"/>
    </location>
</feature>
<sequence length="244" mass="25831">MAITVHGESTASLRGARAPGASSRGELFLWASIPEKMAADKSGEHAPLGMAAIVSGQAARASGPWGSERSSGAHANPAGTRGPDRSGLVFTLVANGEARQAAQRAAPAGAAPAGPVPARQDAPGLPRDRLPGTPRAAAHVTRHTSRRPCRKDEGLPQPMLQQVFQPPFYATKMQYFHNLGHKNKDTTSMRPSCRGSLAAIPCSPYYTLTHPCTRRYRDHGPKRTLTRPAADQVLSFSTSPCNVA</sequence>
<feature type="compositionally biased region" description="Basic residues" evidence="1">
    <location>
        <begin position="140"/>
        <end position="149"/>
    </location>
</feature>
<feature type="compositionally biased region" description="Low complexity" evidence="1">
    <location>
        <begin position="100"/>
        <end position="120"/>
    </location>
</feature>
<comment type="caution">
    <text evidence="2">The sequence shown here is derived from an EMBL/GenBank/DDBJ whole genome shotgun (WGS) entry which is preliminary data.</text>
</comment>
<evidence type="ECO:0000313" key="2">
    <source>
        <dbReference type="EMBL" id="KAF6435897.1"/>
    </source>
</evidence>
<dbReference type="AlphaFoldDB" id="A0A7J8EK59"/>
<feature type="region of interest" description="Disordered" evidence="1">
    <location>
        <begin position="60"/>
        <end position="86"/>
    </location>
</feature>
<evidence type="ECO:0000256" key="1">
    <source>
        <dbReference type="SAM" id="MobiDB-lite"/>
    </source>
</evidence>
<organism evidence="2 3">
    <name type="scientific">Rousettus aegyptiacus</name>
    <name type="common">Egyptian fruit bat</name>
    <name type="synonym">Pteropus aegyptiacus</name>
    <dbReference type="NCBI Taxonomy" id="9407"/>
    <lineage>
        <taxon>Eukaryota</taxon>
        <taxon>Metazoa</taxon>
        <taxon>Chordata</taxon>
        <taxon>Craniata</taxon>
        <taxon>Vertebrata</taxon>
        <taxon>Euteleostomi</taxon>
        <taxon>Mammalia</taxon>
        <taxon>Eutheria</taxon>
        <taxon>Laurasiatheria</taxon>
        <taxon>Chiroptera</taxon>
        <taxon>Yinpterochiroptera</taxon>
        <taxon>Pteropodoidea</taxon>
        <taxon>Pteropodidae</taxon>
        <taxon>Rousettinae</taxon>
        <taxon>Rousettus</taxon>
    </lineage>
</organism>
<gene>
    <name evidence="2" type="ORF">HJG63_012606</name>
</gene>
<proteinExistence type="predicted"/>
<accession>A0A7J8EK59</accession>
<name>A0A7J8EK59_ROUAE</name>
<protein>
    <submittedName>
        <fullName evidence="2">Uncharacterized protein</fullName>
    </submittedName>
</protein>
<dbReference type="EMBL" id="JACASE010000009">
    <property type="protein sequence ID" value="KAF6435897.1"/>
    <property type="molecule type" value="Genomic_DNA"/>
</dbReference>